<protein>
    <submittedName>
        <fullName evidence="3">Beta-lactamase family protein</fullName>
    </submittedName>
</protein>
<dbReference type="InterPro" id="IPR050789">
    <property type="entry name" value="Diverse_Enzym_Activities"/>
</dbReference>
<dbReference type="Gene3D" id="3.40.710.10">
    <property type="entry name" value="DD-peptidase/beta-lactamase superfamily"/>
    <property type="match status" value="1"/>
</dbReference>
<evidence type="ECO:0000256" key="1">
    <source>
        <dbReference type="SAM" id="SignalP"/>
    </source>
</evidence>
<dbReference type="SUPFAM" id="SSF56601">
    <property type="entry name" value="beta-lactamase/transpeptidase-like"/>
    <property type="match status" value="1"/>
</dbReference>
<feature type="domain" description="Beta-lactamase-related" evidence="2">
    <location>
        <begin position="52"/>
        <end position="354"/>
    </location>
</feature>
<dbReference type="InterPro" id="IPR012338">
    <property type="entry name" value="Beta-lactam/transpept-like"/>
</dbReference>
<gene>
    <name evidence="3" type="ORF">MQC88_10610</name>
</gene>
<feature type="chain" id="PRO_5045915848" evidence="1">
    <location>
        <begin position="19"/>
        <end position="366"/>
    </location>
</feature>
<accession>A0ABT0A5Y1</accession>
<name>A0ABT0A5Y1_9GAMM</name>
<dbReference type="PANTHER" id="PTHR43283">
    <property type="entry name" value="BETA-LACTAMASE-RELATED"/>
    <property type="match status" value="1"/>
</dbReference>
<dbReference type="Pfam" id="PF00144">
    <property type="entry name" value="Beta-lactamase"/>
    <property type="match status" value="1"/>
</dbReference>
<dbReference type="Proteomes" id="UP001165423">
    <property type="component" value="Unassembled WGS sequence"/>
</dbReference>
<evidence type="ECO:0000259" key="2">
    <source>
        <dbReference type="Pfam" id="PF00144"/>
    </source>
</evidence>
<dbReference type="InterPro" id="IPR001466">
    <property type="entry name" value="Beta-lactam-related"/>
</dbReference>
<reference evidence="3 4" key="1">
    <citation type="submission" date="2022-03" db="EMBL/GenBank/DDBJ databases">
        <title>Luteimonas soily sp. nov., a novel bacterium isolated from the soil.</title>
        <authorList>
            <person name="Zhang X."/>
        </authorList>
    </citation>
    <scope>NUCLEOTIDE SEQUENCE [LARGE SCALE GENOMIC DNA]</scope>
    <source>
        <strain evidence="3 4">50</strain>
    </source>
</reference>
<dbReference type="PANTHER" id="PTHR43283:SF3">
    <property type="entry name" value="BETA-LACTAMASE FAMILY PROTEIN (AFU_ORTHOLOGUE AFUA_5G07500)"/>
    <property type="match status" value="1"/>
</dbReference>
<sequence length="366" mass="39666">MRRVLPFLLALLVAPVWAGEPGASVRHRGYDFRPVTTFVNGFVGASQEDLLDGAVLVVMQNGRPIYQHHFGSYVGTGPKVPIASASKLLSALVIERLVENGTMHWDDTVADYFGTDYPDADPETGAITLGQLFSHTSGMTVVNNPCLTYAYRNMSMDKCALSILGTPLSWTPGTLFAYGENSMQVAGAMAQRITGKTWAQLLESELTTPLGLARTDYGLNDDGTPFSNPIIAGGARTVLPDYARVVQMLLQRGMLDGERYLASTSIAEMQLDQTHGVPADPESDPYPEAYGYGYGQWRNVVDCDGVATRISSTGILGTSPWVDYDNGIAAVFLTYKQTLNPQLREDLRQLWDVVADVIGAPVGCTP</sequence>
<dbReference type="EMBL" id="JALGCL010000003">
    <property type="protein sequence ID" value="MCJ0826395.1"/>
    <property type="molecule type" value="Genomic_DNA"/>
</dbReference>
<keyword evidence="4" id="KW-1185">Reference proteome</keyword>
<dbReference type="RefSeq" id="WP_243321803.1">
    <property type="nucleotide sequence ID" value="NZ_JALGCL010000003.1"/>
</dbReference>
<feature type="signal peptide" evidence="1">
    <location>
        <begin position="1"/>
        <end position="18"/>
    </location>
</feature>
<proteinExistence type="predicted"/>
<comment type="caution">
    <text evidence="3">The sequence shown here is derived from an EMBL/GenBank/DDBJ whole genome shotgun (WGS) entry which is preliminary data.</text>
</comment>
<organism evidence="3 4">
    <name type="scientific">Cognatiluteimonas sedimenti</name>
    <dbReference type="NCBI Taxonomy" id="2927791"/>
    <lineage>
        <taxon>Bacteria</taxon>
        <taxon>Pseudomonadati</taxon>
        <taxon>Pseudomonadota</taxon>
        <taxon>Gammaproteobacteria</taxon>
        <taxon>Lysobacterales</taxon>
        <taxon>Lysobacteraceae</taxon>
        <taxon>Cognatiluteimonas</taxon>
    </lineage>
</organism>
<evidence type="ECO:0000313" key="3">
    <source>
        <dbReference type="EMBL" id="MCJ0826395.1"/>
    </source>
</evidence>
<evidence type="ECO:0000313" key="4">
    <source>
        <dbReference type="Proteomes" id="UP001165423"/>
    </source>
</evidence>
<keyword evidence="1" id="KW-0732">Signal</keyword>